<protein>
    <submittedName>
        <fullName evidence="2">Spore cortex biosynthesis protein YabQ</fullName>
    </submittedName>
</protein>
<sequence>MNDLLFWIVQTLLIFYVLFIVNHGELRFYLFLAILCGFAAYQSLMKKIYNRLLESMIQLVVHLWRLLVKAFTHLIFQPIKSLIIFLISVVVFVGKGLLTLAKRIGSLLLWILKVVLLPIKWIFVSLWGLLPKKATKSVEKIYAKVAGFLKKSKNTILHYIKKVKDKRKK</sequence>
<keyword evidence="1" id="KW-0472">Membrane</keyword>
<feature type="transmembrane region" description="Helical" evidence="1">
    <location>
        <begin position="83"/>
        <end position="101"/>
    </location>
</feature>
<keyword evidence="3" id="KW-1185">Reference proteome</keyword>
<organism evidence="2 3">
    <name type="scientific">Bacillus oleivorans</name>
    <dbReference type="NCBI Taxonomy" id="1448271"/>
    <lineage>
        <taxon>Bacteria</taxon>
        <taxon>Bacillati</taxon>
        <taxon>Bacillota</taxon>
        <taxon>Bacilli</taxon>
        <taxon>Bacillales</taxon>
        <taxon>Bacillaceae</taxon>
        <taxon>Bacillus</taxon>
    </lineage>
</organism>
<dbReference type="AlphaFoldDB" id="A0A285D7U4"/>
<evidence type="ECO:0000313" key="3">
    <source>
        <dbReference type="Proteomes" id="UP000219546"/>
    </source>
</evidence>
<name>A0A285D7U4_9BACI</name>
<evidence type="ECO:0000256" key="1">
    <source>
        <dbReference type="SAM" id="Phobius"/>
    </source>
</evidence>
<keyword evidence="1" id="KW-0812">Transmembrane</keyword>
<evidence type="ECO:0000313" key="2">
    <source>
        <dbReference type="EMBL" id="SNX75695.1"/>
    </source>
</evidence>
<feature type="transmembrane region" description="Helical" evidence="1">
    <location>
        <begin position="28"/>
        <end position="44"/>
    </location>
</feature>
<dbReference type="EMBL" id="OAOP01000015">
    <property type="protein sequence ID" value="SNX75695.1"/>
    <property type="molecule type" value="Genomic_DNA"/>
</dbReference>
<feature type="transmembrane region" description="Helical" evidence="1">
    <location>
        <begin position="107"/>
        <end position="130"/>
    </location>
</feature>
<dbReference type="InterPro" id="IPR019074">
    <property type="entry name" value="YabQ"/>
</dbReference>
<dbReference type="Proteomes" id="UP000219546">
    <property type="component" value="Unassembled WGS sequence"/>
</dbReference>
<dbReference type="NCBIfam" id="TIGR02893">
    <property type="entry name" value="spore_yabQ"/>
    <property type="match status" value="1"/>
</dbReference>
<reference evidence="2 3" key="1">
    <citation type="submission" date="2017-08" db="EMBL/GenBank/DDBJ databases">
        <authorList>
            <person name="de Groot N.N."/>
        </authorList>
    </citation>
    <scope>NUCLEOTIDE SEQUENCE [LARGE SCALE GENOMIC DNA]</scope>
    <source>
        <strain evidence="2 3">JC228</strain>
    </source>
</reference>
<gene>
    <name evidence="2" type="ORF">SAMN05877753_11521</name>
</gene>
<accession>A0A285D7U4</accession>
<keyword evidence="1" id="KW-1133">Transmembrane helix</keyword>
<feature type="transmembrane region" description="Helical" evidence="1">
    <location>
        <begin position="6"/>
        <end position="21"/>
    </location>
</feature>
<dbReference type="Pfam" id="PF09578">
    <property type="entry name" value="Spore_YabQ"/>
    <property type="match status" value="1"/>
</dbReference>
<proteinExistence type="predicted"/>